<reference evidence="1" key="1">
    <citation type="submission" date="2021-02" db="EMBL/GenBank/DDBJ databases">
        <authorList>
            <person name="Nowell W R."/>
        </authorList>
    </citation>
    <scope>NUCLEOTIDE SEQUENCE</scope>
</reference>
<dbReference type="AlphaFoldDB" id="A0A8S2GBB0"/>
<gene>
    <name evidence="1" type="ORF">OVA965_LOCUS45984</name>
    <name evidence="2" type="ORF">TMI583_LOCUS50052</name>
</gene>
<evidence type="ECO:0000313" key="2">
    <source>
        <dbReference type="EMBL" id="CAF4566432.1"/>
    </source>
</evidence>
<dbReference type="Gene3D" id="3.60.10.10">
    <property type="entry name" value="Endonuclease/exonuclease/phosphatase"/>
    <property type="match status" value="1"/>
</dbReference>
<proteinExistence type="predicted"/>
<sequence length="101" mass="11965">AGDFNVDRFSYYDEYLAMLNILNAYAPTSIGNYRYTSDSFSNKFIDGDENEEALDYVLYSKTHKLPIQAYQKVILLKTNVEWKYNYYDLSDHYPVLGHFEF</sequence>
<dbReference type="SUPFAM" id="SSF56219">
    <property type="entry name" value="DNase I-like"/>
    <property type="match status" value="1"/>
</dbReference>
<dbReference type="Proteomes" id="UP000677228">
    <property type="component" value="Unassembled WGS sequence"/>
</dbReference>
<name>A0A8S2GBB0_9BILA</name>
<organism evidence="1 3">
    <name type="scientific">Didymodactylos carnosus</name>
    <dbReference type="NCBI Taxonomy" id="1234261"/>
    <lineage>
        <taxon>Eukaryota</taxon>
        <taxon>Metazoa</taxon>
        <taxon>Spiralia</taxon>
        <taxon>Gnathifera</taxon>
        <taxon>Rotifera</taxon>
        <taxon>Eurotatoria</taxon>
        <taxon>Bdelloidea</taxon>
        <taxon>Philodinida</taxon>
        <taxon>Philodinidae</taxon>
        <taxon>Didymodactylos</taxon>
    </lineage>
</organism>
<dbReference type="Proteomes" id="UP000682733">
    <property type="component" value="Unassembled WGS sequence"/>
</dbReference>
<dbReference type="InterPro" id="IPR036691">
    <property type="entry name" value="Endo/exonu/phosph_ase_sf"/>
</dbReference>
<dbReference type="EMBL" id="CAJOBA010115598">
    <property type="protein sequence ID" value="CAF4566432.1"/>
    <property type="molecule type" value="Genomic_DNA"/>
</dbReference>
<protein>
    <submittedName>
        <fullName evidence="1">Uncharacterized protein</fullName>
    </submittedName>
</protein>
<comment type="caution">
    <text evidence="1">The sequence shown here is derived from an EMBL/GenBank/DDBJ whole genome shotgun (WGS) entry which is preliminary data.</text>
</comment>
<feature type="non-terminal residue" evidence="1">
    <location>
        <position position="1"/>
    </location>
</feature>
<accession>A0A8S2GBB0</accession>
<dbReference type="EMBL" id="CAJNOK010078356">
    <property type="protein sequence ID" value="CAF1678613.1"/>
    <property type="molecule type" value="Genomic_DNA"/>
</dbReference>
<evidence type="ECO:0000313" key="3">
    <source>
        <dbReference type="Proteomes" id="UP000677228"/>
    </source>
</evidence>
<evidence type="ECO:0000313" key="1">
    <source>
        <dbReference type="EMBL" id="CAF1678613.1"/>
    </source>
</evidence>